<evidence type="ECO:0000313" key="1">
    <source>
        <dbReference type="EMBL" id="CAG8783066.1"/>
    </source>
</evidence>
<organism evidence="1 2">
    <name type="scientific">Acaulospora colombiana</name>
    <dbReference type="NCBI Taxonomy" id="27376"/>
    <lineage>
        <taxon>Eukaryota</taxon>
        <taxon>Fungi</taxon>
        <taxon>Fungi incertae sedis</taxon>
        <taxon>Mucoromycota</taxon>
        <taxon>Glomeromycotina</taxon>
        <taxon>Glomeromycetes</taxon>
        <taxon>Diversisporales</taxon>
        <taxon>Acaulosporaceae</taxon>
        <taxon>Acaulospora</taxon>
    </lineage>
</organism>
<feature type="non-terminal residue" evidence="1">
    <location>
        <position position="1"/>
    </location>
</feature>
<comment type="caution">
    <text evidence="1">The sequence shown here is derived from an EMBL/GenBank/DDBJ whole genome shotgun (WGS) entry which is preliminary data.</text>
</comment>
<name>A0ACA9R9F2_9GLOM</name>
<proteinExistence type="predicted"/>
<sequence>FLVYFGDVADLVVQEQTPDGELLRERSKPCAPRLHSSYDDCRPARSVFAAYG</sequence>
<keyword evidence="2" id="KW-1185">Reference proteome</keyword>
<reference evidence="1" key="1">
    <citation type="submission" date="2021-06" db="EMBL/GenBank/DDBJ databases">
        <authorList>
            <person name="Kallberg Y."/>
            <person name="Tangrot J."/>
            <person name="Rosling A."/>
        </authorList>
    </citation>
    <scope>NUCLEOTIDE SEQUENCE</scope>
    <source>
        <strain evidence="1">CL356</strain>
    </source>
</reference>
<accession>A0ACA9R9F2</accession>
<dbReference type="Proteomes" id="UP000789525">
    <property type="component" value="Unassembled WGS sequence"/>
</dbReference>
<dbReference type="EMBL" id="CAJVPT010073532">
    <property type="protein sequence ID" value="CAG8783066.1"/>
    <property type="molecule type" value="Genomic_DNA"/>
</dbReference>
<feature type="non-terminal residue" evidence="1">
    <location>
        <position position="52"/>
    </location>
</feature>
<evidence type="ECO:0000313" key="2">
    <source>
        <dbReference type="Proteomes" id="UP000789525"/>
    </source>
</evidence>
<protein>
    <submittedName>
        <fullName evidence="1">14629_t:CDS:1</fullName>
    </submittedName>
</protein>
<gene>
    <name evidence="1" type="ORF">ACOLOM_LOCUS14406</name>
</gene>